<dbReference type="AlphaFoldDB" id="A0A094YM03"/>
<dbReference type="EMBL" id="JPGK01000003">
    <property type="protein sequence ID" value="KGA94271.1"/>
    <property type="molecule type" value="Genomic_DNA"/>
</dbReference>
<evidence type="ECO:0000313" key="2">
    <source>
        <dbReference type="Proteomes" id="UP000029452"/>
    </source>
</evidence>
<gene>
    <name evidence="1" type="ORF">LptCag_1034</name>
</gene>
<protein>
    <submittedName>
        <fullName evidence="1">Uncharacterized protein</fullName>
    </submittedName>
</protein>
<name>A0A094YM03_9BACT</name>
<sequence>MICRKGYPTRAKVFKTKAEAWSKITESELVRGAFVTRKKAGNTTRSEASGQYPGQYLKEVTAMQKGLT</sequence>
<dbReference type="PATRIC" id="fig|178606.4.peg.841"/>
<organism evidence="1 2">
    <name type="scientific">Leptospirillum ferriphilum</name>
    <dbReference type="NCBI Taxonomy" id="178606"/>
    <lineage>
        <taxon>Bacteria</taxon>
        <taxon>Pseudomonadati</taxon>
        <taxon>Nitrospirota</taxon>
        <taxon>Nitrospiria</taxon>
        <taxon>Nitrospirales</taxon>
        <taxon>Nitrospiraceae</taxon>
        <taxon>Leptospirillum</taxon>
    </lineage>
</organism>
<accession>A0A094YM03</accession>
<dbReference type="Proteomes" id="UP000029452">
    <property type="component" value="Unassembled WGS sequence"/>
</dbReference>
<reference evidence="1 2" key="1">
    <citation type="submission" date="2014-06" db="EMBL/GenBank/DDBJ databases">
        <title>Draft genome sequence of iron oxidizing acidophile Leptospirillum ferriphilum DSM14647.</title>
        <authorList>
            <person name="Cardenas J.P."/>
            <person name="Lazcano M."/>
            <person name="Ossandon F.J."/>
            <person name="Corbett M."/>
            <person name="Holmes D.S."/>
            <person name="Watkin E."/>
        </authorList>
    </citation>
    <scope>NUCLEOTIDE SEQUENCE [LARGE SCALE GENOMIC DNA]</scope>
    <source>
        <strain evidence="1 2">DSM 14647</strain>
    </source>
</reference>
<evidence type="ECO:0000313" key="1">
    <source>
        <dbReference type="EMBL" id="KGA94271.1"/>
    </source>
</evidence>
<proteinExistence type="predicted"/>
<comment type="caution">
    <text evidence="1">The sequence shown here is derived from an EMBL/GenBank/DDBJ whole genome shotgun (WGS) entry which is preliminary data.</text>
</comment>